<dbReference type="Proteomes" id="UP001439008">
    <property type="component" value="Unassembled WGS sequence"/>
</dbReference>
<keyword evidence="1" id="KW-1133">Transmembrane helix</keyword>
<evidence type="ECO:0000313" key="2">
    <source>
        <dbReference type="EMBL" id="MES1920751.1"/>
    </source>
</evidence>
<protein>
    <submittedName>
        <fullName evidence="2">Uncharacterized protein</fullName>
    </submittedName>
</protein>
<gene>
    <name evidence="2" type="ORF">MHBO_002390</name>
</gene>
<keyword evidence="1" id="KW-0472">Membrane</keyword>
<proteinExistence type="predicted"/>
<accession>A0ABV2AM64</accession>
<name>A0ABV2AM64_9EUKA</name>
<evidence type="ECO:0000313" key="3">
    <source>
        <dbReference type="Proteomes" id="UP001439008"/>
    </source>
</evidence>
<sequence>MVGDKCPFVCEEDYETSGGAQNGVAVCKETLNGLFEFEGDIGCYLKEKKSNTLVIVLSIFGSVLGISLLAVLFLHCRKRICKKSDSTLPTVLPVKTADLKIQENMNDIEEDNEEIVEDVFSIN</sequence>
<keyword evidence="3" id="KW-1185">Reference proteome</keyword>
<comment type="caution">
    <text evidence="2">The sequence shown here is derived from an EMBL/GenBank/DDBJ whole genome shotgun (WGS) entry which is preliminary data.</text>
</comment>
<keyword evidence="1" id="KW-0812">Transmembrane</keyword>
<feature type="transmembrane region" description="Helical" evidence="1">
    <location>
        <begin position="53"/>
        <end position="74"/>
    </location>
</feature>
<evidence type="ECO:0000256" key="1">
    <source>
        <dbReference type="SAM" id="Phobius"/>
    </source>
</evidence>
<organism evidence="2 3">
    <name type="scientific">Bonamia ostreae</name>
    <dbReference type="NCBI Taxonomy" id="126728"/>
    <lineage>
        <taxon>Eukaryota</taxon>
        <taxon>Sar</taxon>
        <taxon>Rhizaria</taxon>
        <taxon>Endomyxa</taxon>
        <taxon>Ascetosporea</taxon>
        <taxon>Haplosporida</taxon>
        <taxon>Bonamia</taxon>
    </lineage>
</organism>
<reference evidence="2 3" key="1">
    <citation type="journal article" date="2024" name="BMC Biol.">
        <title>Comparative genomics of Ascetosporea gives new insight into the evolutionary basis for animal parasitism in Rhizaria.</title>
        <authorList>
            <person name="Hiltunen Thoren M."/>
            <person name="Onut-Brannstrom I."/>
            <person name="Alfjorden A."/>
            <person name="Peckova H."/>
            <person name="Swords F."/>
            <person name="Hooper C."/>
            <person name="Holzer A.S."/>
            <person name="Bass D."/>
            <person name="Burki F."/>
        </authorList>
    </citation>
    <scope>NUCLEOTIDE SEQUENCE [LARGE SCALE GENOMIC DNA]</scope>
    <source>
        <strain evidence="2">20-A016</strain>
    </source>
</reference>
<dbReference type="EMBL" id="JBDODL010000843">
    <property type="protein sequence ID" value="MES1920751.1"/>
    <property type="molecule type" value="Genomic_DNA"/>
</dbReference>